<reference evidence="1 2" key="1">
    <citation type="submission" date="2019-07" db="EMBL/GenBank/DDBJ databases">
        <title>De Novo Assembly of kiwifruit Actinidia rufa.</title>
        <authorList>
            <person name="Sugita-Konishi S."/>
            <person name="Sato K."/>
            <person name="Mori E."/>
            <person name="Abe Y."/>
            <person name="Kisaki G."/>
            <person name="Hamano K."/>
            <person name="Suezawa K."/>
            <person name="Otani M."/>
            <person name="Fukuda T."/>
            <person name="Manabe T."/>
            <person name="Gomi K."/>
            <person name="Tabuchi M."/>
            <person name="Akimitsu K."/>
            <person name="Kataoka I."/>
        </authorList>
    </citation>
    <scope>NUCLEOTIDE SEQUENCE [LARGE SCALE GENOMIC DNA]</scope>
    <source>
        <strain evidence="2">cv. Fuchu</strain>
    </source>
</reference>
<gene>
    <name evidence="1" type="ORF">Acr_18g0008490</name>
</gene>
<sequence length="208" mass="22841">MDNAVVLLCKRGLVSLLYSLPGHLHCILDNDDDIQALLALALSRHLDTIDFLVRECGGFVHSHSGTDSRSNNGSSTSGLCVGGGDLDAMSYCDREVDMKKSGAAALSSDKSRAASDLIGRLIAIDVRVAPLKQPIELIRDMKEEFCVSSSYRRAWMAVGKARENVFGVYALSFKDLQTHNIHHRSIIIKFRIKNTTQISNPRSINIPT</sequence>
<evidence type="ECO:0000313" key="1">
    <source>
        <dbReference type="EMBL" id="GFZ06679.1"/>
    </source>
</evidence>
<protein>
    <submittedName>
        <fullName evidence="1">Uncharacterized protein</fullName>
    </submittedName>
</protein>
<organism evidence="1 2">
    <name type="scientific">Actinidia rufa</name>
    <dbReference type="NCBI Taxonomy" id="165716"/>
    <lineage>
        <taxon>Eukaryota</taxon>
        <taxon>Viridiplantae</taxon>
        <taxon>Streptophyta</taxon>
        <taxon>Embryophyta</taxon>
        <taxon>Tracheophyta</taxon>
        <taxon>Spermatophyta</taxon>
        <taxon>Magnoliopsida</taxon>
        <taxon>eudicotyledons</taxon>
        <taxon>Gunneridae</taxon>
        <taxon>Pentapetalae</taxon>
        <taxon>asterids</taxon>
        <taxon>Ericales</taxon>
        <taxon>Actinidiaceae</taxon>
        <taxon>Actinidia</taxon>
    </lineage>
</organism>
<accession>A0A7J0G7C7</accession>
<dbReference type="Proteomes" id="UP000585474">
    <property type="component" value="Unassembled WGS sequence"/>
</dbReference>
<name>A0A7J0G7C7_9ERIC</name>
<dbReference type="EMBL" id="BJWL01000018">
    <property type="protein sequence ID" value="GFZ06679.1"/>
    <property type="molecule type" value="Genomic_DNA"/>
</dbReference>
<comment type="caution">
    <text evidence="1">The sequence shown here is derived from an EMBL/GenBank/DDBJ whole genome shotgun (WGS) entry which is preliminary data.</text>
</comment>
<proteinExistence type="predicted"/>
<evidence type="ECO:0000313" key="2">
    <source>
        <dbReference type="Proteomes" id="UP000585474"/>
    </source>
</evidence>
<dbReference type="OrthoDB" id="1938144at2759"/>
<dbReference type="AlphaFoldDB" id="A0A7J0G7C7"/>
<keyword evidence="2" id="KW-1185">Reference proteome</keyword>